<accession>A0A2P4YY51</accession>
<reference evidence="1 2" key="1">
    <citation type="submission" date="2014-04" db="EMBL/GenBank/DDBJ databases">
        <title>Comparative Genomics of Cryptosporidium Species.</title>
        <authorList>
            <person name="Silva J.C."/>
            <person name="Su Q."/>
            <person name="Chalmers R."/>
            <person name="Chibucos M.C."/>
            <person name="Elwin K."/>
            <person name="Godinez A."/>
            <person name="Guo F."/>
            <person name="Huynh K."/>
            <person name="Orvis J."/>
            <person name="Ott S."/>
            <person name="Sadzewicz L."/>
            <person name="Sengamalay N."/>
            <person name="Shetty A."/>
            <person name="Sun M."/>
            <person name="Tallon L."/>
            <person name="Xiao L."/>
            <person name="Zhang H."/>
            <person name="Fraser C.M."/>
            <person name="Zhu G."/>
            <person name="Kissinger J."/>
            <person name="Widmer G."/>
        </authorList>
    </citation>
    <scope>NUCLEOTIDE SEQUENCE [LARGE SCALE GENOMIC DNA]</scope>
    <source>
        <strain evidence="1 2">UKMEL1</strain>
    </source>
</reference>
<dbReference type="EMBL" id="JIBK01000006">
    <property type="protein sequence ID" value="POM82727.1"/>
    <property type="molecule type" value="Genomic_DNA"/>
</dbReference>
<dbReference type="OrthoDB" id="338069at2759"/>
<gene>
    <name evidence="1" type="ORF">CmeUKMEL1_03840</name>
</gene>
<evidence type="ECO:0000313" key="1">
    <source>
        <dbReference type="EMBL" id="POM82727.1"/>
    </source>
</evidence>
<keyword evidence="2" id="KW-1185">Reference proteome</keyword>
<name>A0A2P4YY51_9CRYT</name>
<dbReference type="VEuPathDB" id="CryptoDB:CmeUKMEL1_03840"/>
<protein>
    <submittedName>
        <fullName evidence="1">Uncharacterized protein</fullName>
    </submittedName>
</protein>
<dbReference type="AlphaFoldDB" id="A0A2P4YY51"/>
<comment type="caution">
    <text evidence="1">The sequence shown here is derived from an EMBL/GenBank/DDBJ whole genome shotgun (WGS) entry which is preliminary data.</text>
</comment>
<evidence type="ECO:0000313" key="2">
    <source>
        <dbReference type="Proteomes" id="UP000236928"/>
    </source>
</evidence>
<proteinExistence type="predicted"/>
<organism evidence="1 2">
    <name type="scientific">Cryptosporidium meleagridis</name>
    <dbReference type="NCBI Taxonomy" id="93969"/>
    <lineage>
        <taxon>Eukaryota</taxon>
        <taxon>Sar</taxon>
        <taxon>Alveolata</taxon>
        <taxon>Apicomplexa</taxon>
        <taxon>Conoidasida</taxon>
        <taxon>Coccidia</taxon>
        <taxon>Eucoccidiorida</taxon>
        <taxon>Eimeriorina</taxon>
        <taxon>Cryptosporidiidae</taxon>
        <taxon>Cryptosporidium</taxon>
    </lineage>
</organism>
<sequence>MEICDVIWLLSNGFKYKEKIFNGNPDFETKTIIDNMFRYEKINDNKFHKEIYSSEIKIMHTIFAQINEQFEFSLKNSPHDFKLLICHIIDKILLNYNILTGNTDYRNYSNNNNKLMRLDLFPNPYIYGNKLFLYLYRLKVICTEKLGYNEWSNLLSELNLIIEKYETIKEMSNHASFYDSFNDFLISDLERIVLVNEKLSLTFNMLQNSHVFGNLSKFSIFLKGINLLKTPEMKKLGQQYLLKSISIQSSSKVNFDRFKFFFDQNYTFQSDKLFQIYCTTSMFMNSNDFRNSIKYIIRAERLLRNLSKSANIGTIVLIKIYVLISKLYLLMRNINAKDGRFCLCNSKFSIFDCLPYIIISTLEIIHSEILENSKFLTKEEQHKILDHLSEYICHLKSDYPSLLTTKFVESYPSGQPSNSRYLCLKVDKYKKKSLNSFIPIYNIFSYLNTAEHNQVNYLFEVHSLICWNKLIPNFLLCCSEVNSAYNENIYNNIFLSQLADQLSYYIQILNISNSEYARAFSKIKIAELCLFISLYSYYAKDEVSKVSEFVLRGSEILKSCSESFNVCSIKCIFAYIDLLIHLRNSNEISNIESQLRGIIRNGKMAFKLIYSNQTVQMHKKRAVNLALIQALTLLILINNDFSALESDELNMHLQFEGSEMVEESYMDGNIIISKYISITRSINNCLER</sequence>
<dbReference type="Proteomes" id="UP000236928">
    <property type="component" value="Unassembled WGS sequence"/>
</dbReference>